<name>A0A2P2QWZ0_RHIMU</name>
<reference evidence="1" key="1">
    <citation type="submission" date="2018-02" db="EMBL/GenBank/DDBJ databases">
        <title>Rhizophora mucronata_Transcriptome.</title>
        <authorList>
            <person name="Meera S.P."/>
            <person name="Sreeshan A."/>
            <person name="Augustine A."/>
        </authorList>
    </citation>
    <scope>NUCLEOTIDE SEQUENCE</scope>
    <source>
        <tissue evidence="1">Leaf</tissue>
    </source>
</reference>
<organism evidence="1">
    <name type="scientific">Rhizophora mucronata</name>
    <name type="common">Asiatic mangrove</name>
    <dbReference type="NCBI Taxonomy" id="61149"/>
    <lineage>
        <taxon>Eukaryota</taxon>
        <taxon>Viridiplantae</taxon>
        <taxon>Streptophyta</taxon>
        <taxon>Embryophyta</taxon>
        <taxon>Tracheophyta</taxon>
        <taxon>Spermatophyta</taxon>
        <taxon>Magnoliopsida</taxon>
        <taxon>eudicotyledons</taxon>
        <taxon>Gunneridae</taxon>
        <taxon>Pentapetalae</taxon>
        <taxon>rosids</taxon>
        <taxon>fabids</taxon>
        <taxon>Malpighiales</taxon>
        <taxon>Rhizophoraceae</taxon>
        <taxon>Rhizophora</taxon>
    </lineage>
</organism>
<accession>A0A2P2QWZ0</accession>
<proteinExistence type="predicted"/>
<dbReference type="EMBL" id="GGEC01091009">
    <property type="protein sequence ID" value="MBX71493.1"/>
    <property type="molecule type" value="Transcribed_RNA"/>
</dbReference>
<protein>
    <submittedName>
        <fullName evidence="1">Uncharacterized protein</fullName>
    </submittedName>
</protein>
<dbReference type="AlphaFoldDB" id="A0A2P2QWZ0"/>
<evidence type="ECO:0000313" key="1">
    <source>
        <dbReference type="EMBL" id="MBX71493.1"/>
    </source>
</evidence>
<sequence>MQSIAPKEHIGQDQWTQD</sequence>